<evidence type="ECO:0000313" key="6">
    <source>
        <dbReference type="EMBL" id="KKM66539.1"/>
    </source>
</evidence>
<dbReference type="InterPro" id="IPR013783">
    <property type="entry name" value="Ig-like_fold"/>
</dbReference>
<keyword evidence="2" id="KW-0677">Repeat</keyword>
<feature type="domain" description="HYR" evidence="4">
    <location>
        <begin position="1047"/>
        <end position="1142"/>
    </location>
</feature>
<dbReference type="SMART" id="SM00560">
    <property type="entry name" value="LamGL"/>
    <property type="match status" value="1"/>
</dbReference>
<evidence type="ECO:0000256" key="2">
    <source>
        <dbReference type="ARBA" id="ARBA00022737"/>
    </source>
</evidence>
<dbReference type="InterPro" id="IPR036179">
    <property type="entry name" value="Ig-like_dom_sf"/>
</dbReference>
<dbReference type="PROSITE" id="PS50835">
    <property type="entry name" value="IG_LIKE"/>
    <property type="match status" value="1"/>
</dbReference>
<organism evidence="6">
    <name type="scientific">marine sediment metagenome</name>
    <dbReference type="NCBI Taxonomy" id="412755"/>
    <lineage>
        <taxon>unclassified sequences</taxon>
        <taxon>metagenomes</taxon>
        <taxon>ecological metagenomes</taxon>
    </lineage>
</organism>
<dbReference type="InterPro" id="IPR013320">
    <property type="entry name" value="ConA-like_dom_sf"/>
</dbReference>
<evidence type="ECO:0000259" key="4">
    <source>
        <dbReference type="PROSITE" id="PS50825"/>
    </source>
</evidence>
<keyword evidence="1" id="KW-0732">Signal</keyword>
<protein>
    <recommendedName>
        <fullName evidence="7">HYR domain-containing protein</fullName>
    </recommendedName>
</protein>
<accession>A0A0F9J9Q7</accession>
<dbReference type="InterPro" id="IPR003410">
    <property type="entry name" value="HYR_dom"/>
</dbReference>
<dbReference type="Pfam" id="PF02494">
    <property type="entry name" value="HYR"/>
    <property type="match status" value="2"/>
</dbReference>
<dbReference type="InterPro" id="IPR007110">
    <property type="entry name" value="Ig-like_dom"/>
</dbReference>
<sequence length="1283" mass="136012">LNGVFITGEVDEGCLIYNYAGAIWNYGGGTYDPRVQLYCNYDANTFNYNGAGQNIITPQDAYWNLILSNSGLKESQANLDINGDLTIEGIAQFDVSTNSNNLNIAGDWVVTSTNGDPLVEGNETVTFDGTIKQTISTVLAGGETFYDLQISNAGTGLELSSTDITITSSLTMNSGNINAGTNTVYLNNAADPNPADLTHSDGHIIGKFRRDINSTYTGQDYIFPVGTSSNENTATFNFATVTTPGSLTVEFKTGNPGGAGVPGVGENVISVYTDGYWDLTPTSLVVGNYDLDLVANGFTSKSFNSSVRILNRDNSGSWLALTGTHVNANDPPPIAHRTGITSGIATPNSQLGLGHTDCIDITTNPVSQTACAGSNITFTVAGSTSDGPLTYQWKKDGVNLAGENGASLVINPVGASDAGAYTCLVGGQSCGSALSTPATLSILEPFSGLGYAYKKTITIVADNVKGTEDLINFPILVNVTDPDLAIEANGGYVQDGSGYDIVFADEQGYKLDHQIEKYVATTGEYIAWVRIPALSHNSDTRIEIIYGNPLISTDPSAASTWSSDYVSVWHLGENANPYLDGTGNSNDGTNNGSSDIAGLIGNAQDFESSGGTGTERIEVGNFNVNSSAITLSAWVKPESLTNPTDARIISKSIGELENEHWWMMSIYSTENFRFRLKTTGTTTTHYPASNNIINTGNWQLLNAVYDGSNIYMYINGIEYYNTTKTGSLAQSSDDVAIGNQPLTGTPDKPFDGILDEVRVLQVARTSDWLRTEYLNQVDPSTFLSFSAQADYSEYDFDFCEYDTITYNVPDLYDTYTWTVGDGGNKLTVDGTNEMTILWNGAGSNDDISLAVKIGPTCSGSSPTYPVTVNAPPGPAITGNDTVCPSATGEVYNTVDEGNNYSWNISNGSITGGGSTYEATVNWGAGPSGQLIIYDTIVATGCGATDTMDVAIGDFEDPVITCSGNVTPGTDPGECFATVAGIGPISNTDNCTAALTVSYRFEGATIGSGVNDASGSQFNTGITTVWYISEDDVGNKDSCSFTVTVTDNENPVVTCIADQSRDTDAGECDRTATGGEFDITLATDNCGVVDTTYQLSGATTTGEISSRTLDGVDFNTGITTVTWNVYDAEGNVFSCSFTVTVTDNENPTTICKDITVYLDTISGLVSITVDSIDNGSFDNCGIADRRIGLSSKSTFTCNDLGSNNVYLVVEDLKGNIDSCLSNVTVEYLVLPNSTATPTDTILCNRNSTEILLNNSFSYMTFKWTVSASSALSGFSEDSVRLPYT</sequence>
<dbReference type="SMART" id="SM00409">
    <property type="entry name" value="IG"/>
    <property type="match status" value="1"/>
</dbReference>
<dbReference type="InterPro" id="IPR006558">
    <property type="entry name" value="LamG-like"/>
</dbReference>
<name>A0A0F9J9Q7_9ZZZZ</name>
<evidence type="ECO:0000256" key="1">
    <source>
        <dbReference type="ARBA" id="ARBA00022729"/>
    </source>
</evidence>
<proteinExistence type="predicted"/>
<evidence type="ECO:0000259" key="5">
    <source>
        <dbReference type="PROSITE" id="PS50835"/>
    </source>
</evidence>
<evidence type="ECO:0000256" key="3">
    <source>
        <dbReference type="ARBA" id="ARBA00023157"/>
    </source>
</evidence>
<dbReference type="Pfam" id="PF10102">
    <property type="entry name" value="DUF2341"/>
    <property type="match status" value="1"/>
</dbReference>
<feature type="domain" description="HYR" evidence="4">
    <location>
        <begin position="952"/>
        <end position="1046"/>
    </location>
</feature>
<dbReference type="PROSITE" id="PS50825">
    <property type="entry name" value="HYR"/>
    <property type="match status" value="2"/>
</dbReference>
<dbReference type="InterPro" id="IPR003599">
    <property type="entry name" value="Ig_sub"/>
</dbReference>
<dbReference type="Gene3D" id="2.60.40.10">
    <property type="entry name" value="Immunoglobulins"/>
    <property type="match status" value="1"/>
</dbReference>
<dbReference type="EMBL" id="LAZR01010510">
    <property type="protein sequence ID" value="KKM66539.1"/>
    <property type="molecule type" value="Genomic_DNA"/>
</dbReference>
<dbReference type="InterPro" id="IPR018765">
    <property type="entry name" value="DUF2341"/>
</dbReference>
<feature type="non-terminal residue" evidence="6">
    <location>
        <position position="1"/>
    </location>
</feature>
<dbReference type="Gene3D" id="2.60.120.200">
    <property type="match status" value="1"/>
</dbReference>
<gene>
    <name evidence="6" type="ORF">LCGC14_1480180</name>
</gene>
<keyword evidence="3" id="KW-1015">Disulfide bond</keyword>
<dbReference type="PANTHER" id="PTHR24273:SF32">
    <property type="entry name" value="HYALIN"/>
    <property type="match status" value="1"/>
</dbReference>
<evidence type="ECO:0008006" key="7">
    <source>
        <dbReference type="Google" id="ProtNLM"/>
    </source>
</evidence>
<feature type="domain" description="Ig-like" evidence="5">
    <location>
        <begin position="332"/>
        <end position="441"/>
    </location>
</feature>
<dbReference type="Pfam" id="PF13927">
    <property type="entry name" value="Ig_3"/>
    <property type="match status" value="1"/>
</dbReference>
<reference evidence="6" key="1">
    <citation type="journal article" date="2015" name="Nature">
        <title>Complex archaea that bridge the gap between prokaryotes and eukaryotes.</title>
        <authorList>
            <person name="Spang A."/>
            <person name="Saw J.H."/>
            <person name="Jorgensen S.L."/>
            <person name="Zaremba-Niedzwiedzka K."/>
            <person name="Martijn J."/>
            <person name="Lind A.E."/>
            <person name="van Eijk R."/>
            <person name="Schleper C."/>
            <person name="Guy L."/>
            <person name="Ettema T.J."/>
        </authorList>
    </citation>
    <scope>NUCLEOTIDE SEQUENCE</scope>
</reference>
<comment type="caution">
    <text evidence="6">The sequence shown here is derived from an EMBL/GenBank/DDBJ whole genome shotgun (WGS) entry which is preliminary data.</text>
</comment>
<dbReference type="Pfam" id="PF13385">
    <property type="entry name" value="Laminin_G_3"/>
    <property type="match status" value="1"/>
</dbReference>
<dbReference type="PANTHER" id="PTHR24273">
    <property type="entry name" value="FI04643P-RELATED"/>
    <property type="match status" value="1"/>
</dbReference>
<feature type="non-terminal residue" evidence="6">
    <location>
        <position position="1283"/>
    </location>
</feature>
<dbReference type="SUPFAM" id="SSF49899">
    <property type="entry name" value="Concanavalin A-like lectins/glucanases"/>
    <property type="match status" value="1"/>
</dbReference>
<dbReference type="SUPFAM" id="SSF48726">
    <property type="entry name" value="Immunoglobulin"/>
    <property type="match status" value="1"/>
</dbReference>